<gene>
    <name evidence="1" type="ORF">NIES3804_12330</name>
</gene>
<reference evidence="1 2" key="1">
    <citation type="submission" date="2019-02" db="EMBL/GenBank/DDBJ databases">
        <title>Draft genome sequence of Arthrospira platensis NIES-3804.</title>
        <authorList>
            <person name="Yamaguchi H."/>
            <person name="Suzuki S."/>
            <person name="Kawachi M."/>
        </authorList>
    </citation>
    <scope>NUCLEOTIDE SEQUENCE [LARGE SCALE GENOMIC DNA]</scope>
    <source>
        <strain evidence="1 2">NIES-3804</strain>
    </source>
</reference>
<protein>
    <submittedName>
        <fullName evidence="1">Uncharacterized protein</fullName>
    </submittedName>
</protein>
<comment type="caution">
    <text evidence="1">The sequence shown here is derived from an EMBL/GenBank/DDBJ whole genome shotgun (WGS) entry which is preliminary data.</text>
</comment>
<dbReference type="AlphaFoldDB" id="A0A6H9GFX3"/>
<dbReference type="Proteomes" id="UP000435041">
    <property type="component" value="Unassembled WGS sequence"/>
</dbReference>
<evidence type="ECO:0000313" key="1">
    <source>
        <dbReference type="EMBL" id="GCL49677.1"/>
    </source>
</evidence>
<accession>A0A6H9GFX3</accession>
<organism evidence="1 2">
    <name type="scientific">Microcystis aeruginosa NIES-3804</name>
    <dbReference type="NCBI Taxonomy" id="2517783"/>
    <lineage>
        <taxon>Bacteria</taxon>
        <taxon>Bacillati</taxon>
        <taxon>Cyanobacteriota</taxon>
        <taxon>Cyanophyceae</taxon>
        <taxon>Oscillatoriophycideae</taxon>
        <taxon>Chroococcales</taxon>
        <taxon>Microcystaceae</taxon>
        <taxon>Microcystis</taxon>
    </lineage>
</organism>
<proteinExistence type="predicted"/>
<dbReference type="EMBL" id="BJCI01000015">
    <property type="protein sequence ID" value="GCL49677.1"/>
    <property type="molecule type" value="Genomic_DNA"/>
</dbReference>
<sequence length="36" mass="3849">MIKLPEIQAGVREAGSIPHSLSEKFKVDHSLATDSG</sequence>
<evidence type="ECO:0000313" key="2">
    <source>
        <dbReference type="Proteomes" id="UP000435041"/>
    </source>
</evidence>
<name>A0A6H9GFX3_MICAE</name>